<dbReference type="EMBL" id="VSWD01000009">
    <property type="protein sequence ID" value="KAK3093228.1"/>
    <property type="molecule type" value="Genomic_DNA"/>
</dbReference>
<feature type="domain" description="Alcohol dehydrogenase-like C-terminal" evidence="10">
    <location>
        <begin position="75"/>
        <end position="145"/>
    </location>
</feature>
<evidence type="ECO:0000256" key="5">
    <source>
        <dbReference type="ARBA" id="ARBA00023002"/>
    </source>
</evidence>
<evidence type="ECO:0000256" key="3">
    <source>
        <dbReference type="ARBA" id="ARBA00022723"/>
    </source>
</evidence>
<dbReference type="GO" id="GO:0003939">
    <property type="term" value="F:L-iditol 2-dehydrogenase (NAD+) activity"/>
    <property type="evidence" value="ECO:0007669"/>
    <property type="project" value="TreeGrafter"/>
</dbReference>
<keyword evidence="5" id="KW-0560">Oxidoreductase</keyword>
<reference evidence="11" key="1">
    <citation type="submission" date="2019-08" db="EMBL/GenBank/DDBJ databases">
        <title>The improved chromosome-level genome for the pearl oyster Pinctada fucata martensii using PacBio sequencing and Hi-C.</title>
        <authorList>
            <person name="Zheng Z."/>
        </authorList>
    </citation>
    <scope>NUCLEOTIDE SEQUENCE</scope>
    <source>
        <strain evidence="11">ZZ-2019</strain>
        <tissue evidence="11">Adductor muscle</tissue>
    </source>
</reference>
<dbReference type="InterPro" id="IPR036291">
    <property type="entry name" value="NAD(P)-bd_dom_sf"/>
</dbReference>
<comment type="similarity">
    <text evidence="2">Belongs to the zinc-containing alcohol dehydrogenase family.</text>
</comment>
<evidence type="ECO:0000256" key="1">
    <source>
        <dbReference type="ARBA" id="ARBA00001947"/>
    </source>
</evidence>
<keyword evidence="4" id="KW-0862">Zinc</keyword>
<proteinExistence type="inferred from homology"/>
<comment type="cofactor">
    <cofactor evidence="1">
        <name>Zn(2+)</name>
        <dbReference type="ChEBI" id="CHEBI:29105"/>
    </cofactor>
</comment>
<dbReference type="GO" id="GO:0046872">
    <property type="term" value="F:metal ion binding"/>
    <property type="evidence" value="ECO:0007669"/>
    <property type="project" value="UniProtKB-KW"/>
</dbReference>
<accession>A0AA88Y6F9</accession>
<dbReference type="PANTHER" id="PTHR43161:SF9">
    <property type="entry name" value="SORBITOL DEHYDROGENASE"/>
    <property type="match status" value="1"/>
</dbReference>
<comment type="caution">
    <text evidence="11">The sequence shown here is derived from an EMBL/GenBank/DDBJ whole genome shotgun (WGS) entry which is preliminary data.</text>
</comment>
<evidence type="ECO:0000256" key="9">
    <source>
        <dbReference type="SAM" id="Phobius"/>
    </source>
</evidence>
<dbReference type="Proteomes" id="UP001186944">
    <property type="component" value="Unassembled WGS sequence"/>
</dbReference>
<keyword evidence="12" id="KW-1185">Reference proteome</keyword>
<sequence length="259" mass="27391">MNPSKSVPLRLYKYGSSDVLLSIGSVGICGSDLKLPDHVSLDEGALVEPLAVAVYSCRRGNVALGTSMLICGAGPVGILVMLVAKEMGATSVILTDIDDCRLSLAKEMGADHVIKVQTKDPEVLAKEVISRGGCQPDVTVECSGTDFSFVVGMHNIIFLLIPVINKATFPGGSIVMVGRGSGDLPLPMNIAMTKEVDIKGIFRYANCYPAALEFVASGAVDVKKLVSHRFSLEDTVQAFLTASSRDAKAVKVIITCRSD</sequence>
<dbReference type="GO" id="GO:0006062">
    <property type="term" value="P:sorbitol catabolic process"/>
    <property type="evidence" value="ECO:0007669"/>
    <property type="project" value="TreeGrafter"/>
</dbReference>
<evidence type="ECO:0000256" key="6">
    <source>
        <dbReference type="ARBA" id="ARBA00023027"/>
    </source>
</evidence>
<keyword evidence="3" id="KW-0479">Metal-binding</keyword>
<keyword evidence="9" id="KW-1133">Transmembrane helix</keyword>
<dbReference type="SUPFAM" id="SSF51735">
    <property type="entry name" value="NAD(P)-binding Rossmann-fold domains"/>
    <property type="match status" value="1"/>
</dbReference>
<dbReference type="Gene3D" id="3.90.180.10">
    <property type="entry name" value="Medium-chain alcohol dehydrogenases, catalytic domain"/>
    <property type="match status" value="1"/>
</dbReference>
<evidence type="ECO:0000259" key="10">
    <source>
        <dbReference type="Pfam" id="PF00107"/>
    </source>
</evidence>
<dbReference type="AlphaFoldDB" id="A0AA88Y6F9"/>
<gene>
    <name evidence="11" type="ORF">FSP39_012974</name>
</gene>
<evidence type="ECO:0000313" key="12">
    <source>
        <dbReference type="Proteomes" id="UP001186944"/>
    </source>
</evidence>
<protein>
    <recommendedName>
        <fullName evidence="7">Sorbitol dehydrogenase</fullName>
    </recommendedName>
    <alternativeName>
        <fullName evidence="8">Polyol dehydrogenase</fullName>
    </alternativeName>
</protein>
<evidence type="ECO:0000313" key="11">
    <source>
        <dbReference type="EMBL" id="KAK3093228.1"/>
    </source>
</evidence>
<dbReference type="PANTHER" id="PTHR43161">
    <property type="entry name" value="SORBITOL DEHYDROGENASE"/>
    <property type="match status" value="1"/>
</dbReference>
<evidence type="ECO:0000256" key="8">
    <source>
        <dbReference type="ARBA" id="ARBA00032485"/>
    </source>
</evidence>
<name>A0AA88Y6F9_PINIB</name>
<evidence type="ECO:0000256" key="7">
    <source>
        <dbReference type="ARBA" id="ARBA00026132"/>
    </source>
</evidence>
<evidence type="ECO:0000256" key="4">
    <source>
        <dbReference type="ARBA" id="ARBA00022833"/>
    </source>
</evidence>
<keyword evidence="9" id="KW-0472">Membrane</keyword>
<dbReference type="InterPro" id="IPR013149">
    <property type="entry name" value="ADH-like_C"/>
</dbReference>
<keyword evidence="9" id="KW-0812">Transmembrane</keyword>
<organism evidence="11 12">
    <name type="scientific">Pinctada imbricata</name>
    <name type="common">Atlantic pearl-oyster</name>
    <name type="synonym">Pinctada martensii</name>
    <dbReference type="NCBI Taxonomy" id="66713"/>
    <lineage>
        <taxon>Eukaryota</taxon>
        <taxon>Metazoa</taxon>
        <taxon>Spiralia</taxon>
        <taxon>Lophotrochozoa</taxon>
        <taxon>Mollusca</taxon>
        <taxon>Bivalvia</taxon>
        <taxon>Autobranchia</taxon>
        <taxon>Pteriomorphia</taxon>
        <taxon>Pterioida</taxon>
        <taxon>Pterioidea</taxon>
        <taxon>Pteriidae</taxon>
        <taxon>Pinctada</taxon>
    </lineage>
</organism>
<keyword evidence="6" id="KW-0520">NAD</keyword>
<feature type="transmembrane region" description="Helical" evidence="9">
    <location>
        <begin position="62"/>
        <end position="84"/>
    </location>
</feature>
<dbReference type="FunFam" id="3.40.50.720:FF:000068">
    <property type="entry name" value="Sorbitol dehydrogenase"/>
    <property type="match status" value="1"/>
</dbReference>
<evidence type="ECO:0000256" key="2">
    <source>
        <dbReference type="ARBA" id="ARBA00008072"/>
    </source>
</evidence>
<dbReference type="Gene3D" id="3.40.50.720">
    <property type="entry name" value="NAD(P)-binding Rossmann-like Domain"/>
    <property type="match status" value="1"/>
</dbReference>
<dbReference type="Pfam" id="PF00107">
    <property type="entry name" value="ADH_zinc_N"/>
    <property type="match status" value="1"/>
</dbReference>